<feature type="compositionally biased region" description="Polar residues" evidence="1">
    <location>
        <begin position="315"/>
        <end position="330"/>
    </location>
</feature>
<feature type="region of interest" description="Disordered" evidence="1">
    <location>
        <begin position="1"/>
        <end position="99"/>
    </location>
</feature>
<protein>
    <submittedName>
        <fullName evidence="2">Uncharacterized protein</fullName>
    </submittedName>
</protein>
<evidence type="ECO:0000313" key="2">
    <source>
        <dbReference type="EMBL" id="KAK7041696.1"/>
    </source>
</evidence>
<feature type="region of interest" description="Disordered" evidence="1">
    <location>
        <begin position="453"/>
        <end position="480"/>
    </location>
</feature>
<dbReference type="Proteomes" id="UP001383192">
    <property type="component" value="Unassembled WGS sequence"/>
</dbReference>
<feature type="compositionally biased region" description="Polar residues" evidence="1">
    <location>
        <begin position="57"/>
        <end position="72"/>
    </location>
</feature>
<accession>A0AAW0CTR9</accession>
<feature type="region of interest" description="Disordered" evidence="1">
    <location>
        <begin position="199"/>
        <end position="239"/>
    </location>
</feature>
<feature type="region of interest" description="Disordered" evidence="1">
    <location>
        <begin position="275"/>
        <end position="348"/>
    </location>
</feature>
<evidence type="ECO:0000313" key="3">
    <source>
        <dbReference type="Proteomes" id="UP001383192"/>
    </source>
</evidence>
<keyword evidence="3" id="KW-1185">Reference proteome</keyword>
<evidence type="ECO:0000256" key="1">
    <source>
        <dbReference type="SAM" id="MobiDB-lite"/>
    </source>
</evidence>
<sequence>MDPRHFTPGFGANAGGYSPSYAHPSRTLPPIQHMLQNIPPQNAPHPGHPSLGGSVIYSRSNASAHALRQTSHVPAPRPSARPVPRNSSGHADDPWLAPTQNTMDYTRFVQMQRPNHPVTSQQMPVSYAQAVHSGIVPVGRAPPLPSPSVHRPKQGTQPKPPKKAQVSNNTRPAPLQWQDPVINNDLVDAALVRRQALSVAHKTTQQAPPDTSAPPPSQPVEVPASAPPSATSFVPSVGASASSTIFKRKMARKEAPPNQDSNDPLRVLELDLAGSSDNAPVSDTSPSLPSQVSTTDPSPSAPVPPVPPAPAEASLETSPPADSTSDPKSGTQKKVRMGTKEKEVKEKLSRNKRLNLAIIAQLSDERAKRKKIAGDNHVKERTVERKAARISSITEAKAPSAYNALYAIKAEELRLEAHARGDKAPSMAEVHARLRADKVLMAKLNDVKERKRLEDEAKDKRQDRAVRARNSRRGEATEANKTMVRLHNEAYNVWERGSISVVGICTRTAFDQSVEAGVFGRGPFADFLKEKFDVSIWDFAGMYEGFVCEWTAKGTRAMSANEKKADAVKHLTEGLVDVTGGKCKTMSFKHFDTHIKEKFKVDLVGWPDDVPFLGPHDLNMGQVHTLHDALVGGVCKWKKMQAYEFRIFKQQLDKDRDGGVVSSGRRATRSDKGKKHKQPAAKSSRPSKKQRKTLDNDSADETDSDVEEDDDDEGEDEEEDDDDDDDSEEDELLSE</sequence>
<organism evidence="2 3">
    <name type="scientific">Paramarasmius palmivorus</name>
    <dbReference type="NCBI Taxonomy" id="297713"/>
    <lineage>
        <taxon>Eukaryota</taxon>
        <taxon>Fungi</taxon>
        <taxon>Dikarya</taxon>
        <taxon>Basidiomycota</taxon>
        <taxon>Agaricomycotina</taxon>
        <taxon>Agaricomycetes</taxon>
        <taxon>Agaricomycetidae</taxon>
        <taxon>Agaricales</taxon>
        <taxon>Marasmiineae</taxon>
        <taxon>Marasmiaceae</taxon>
        <taxon>Paramarasmius</taxon>
    </lineage>
</organism>
<feature type="compositionally biased region" description="Pro residues" evidence="1">
    <location>
        <begin position="299"/>
        <end position="310"/>
    </location>
</feature>
<gene>
    <name evidence="2" type="ORF">VNI00_008985</name>
</gene>
<feature type="compositionally biased region" description="Polar residues" evidence="1">
    <location>
        <begin position="275"/>
        <end position="296"/>
    </location>
</feature>
<feature type="compositionally biased region" description="Basic and acidic residues" evidence="1">
    <location>
        <begin position="453"/>
        <end position="478"/>
    </location>
</feature>
<name>A0AAW0CTR9_9AGAR</name>
<dbReference type="AlphaFoldDB" id="A0AAW0CTR9"/>
<feature type="region of interest" description="Disordered" evidence="1">
    <location>
        <begin position="136"/>
        <end position="180"/>
    </location>
</feature>
<feature type="compositionally biased region" description="Acidic residues" evidence="1">
    <location>
        <begin position="697"/>
        <end position="735"/>
    </location>
</feature>
<comment type="caution">
    <text evidence="2">The sequence shown here is derived from an EMBL/GenBank/DDBJ whole genome shotgun (WGS) entry which is preliminary data.</text>
</comment>
<dbReference type="EMBL" id="JAYKXP010000032">
    <property type="protein sequence ID" value="KAK7041696.1"/>
    <property type="molecule type" value="Genomic_DNA"/>
</dbReference>
<reference evidence="2 3" key="1">
    <citation type="submission" date="2024-01" db="EMBL/GenBank/DDBJ databases">
        <title>A draft genome for a cacao thread blight-causing isolate of Paramarasmius palmivorus.</title>
        <authorList>
            <person name="Baruah I.K."/>
            <person name="Bukari Y."/>
            <person name="Amoako-Attah I."/>
            <person name="Meinhardt L.W."/>
            <person name="Bailey B.A."/>
            <person name="Cohen S.P."/>
        </authorList>
    </citation>
    <scope>NUCLEOTIDE SEQUENCE [LARGE SCALE GENOMIC DNA]</scope>
    <source>
        <strain evidence="2 3">GH-12</strain>
    </source>
</reference>
<feature type="region of interest" description="Disordered" evidence="1">
    <location>
        <begin position="656"/>
        <end position="735"/>
    </location>
</feature>
<feature type="compositionally biased region" description="Basic and acidic residues" evidence="1">
    <location>
        <begin position="338"/>
        <end position="348"/>
    </location>
</feature>
<feature type="compositionally biased region" description="Low complexity" evidence="1">
    <location>
        <begin position="219"/>
        <end position="237"/>
    </location>
</feature>
<proteinExistence type="predicted"/>
<feature type="compositionally biased region" description="Basic residues" evidence="1">
    <location>
        <begin position="672"/>
        <end position="691"/>
    </location>
</feature>